<dbReference type="RefSeq" id="WP_015732857.1">
    <property type="nucleotide sequence ID" value="NC_013407.1"/>
</dbReference>
<evidence type="ECO:0000256" key="1">
    <source>
        <dbReference type="ARBA" id="ARBA00000370"/>
    </source>
</evidence>
<dbReference type="Pfam" id="PF01676">
    <property type="entry name" value="Metalloenzyme"/>
    <property type="match status" value="1"/>
</dbReference>
<feature type="domain" description="Metalloenzyme" evidence="8">
    <location>
        <begin position="5"/>
        <end position="402"/>
    </location>
</feature>
<dbReference type="Pfam" id="PF10143">
    <property type="entry name" value="PhosphMutase"/>
    <property type="match status" value="1"/>
</dbReference>
<dbReference type="GO" id="GO:0046872">
    <property type="term" value="F:metal ion binding"/>
    <property type="evidence" value="ECO:0007669"/>
    <property type="project" value="InterPro"/>
</dbReference>
<dbReference type="EC" id="5.4.2.12" evidence="7"/>
<evidence type="ECO:0000256" key="5">
    <source>
        <dbReference type="ARBA" id="ARBA00023152"/>
    </source>
</evidence>
<keyword evidence="10" id="KW-1185">Reference proteome</keyword>
<comment type="similarity">
    <text evidence="4 7">Belongs to the BPG-independent phosphoglycerate mutase family. A-PGAM subfamily.</text>
</comment>
<dbReference type="Proteomes" id="UP000002063">
    <property type="component" value="Chromosome"/>
</dbReference>
<dbReference type="InterPro" id="IPR006124">
    <property type="entry name" value="Metalloenzyme"/>
</dbReference>
<dbReference type="STRING" id="579137.Metvu_0779"/>
<evidence type="ECO:0000313" key="10">
    <source>
        <dbReference type="Proteomes" id="UP000002063"/>
    </source>
</evidence>
<comment type="function">
    <text evidence="2 7">Catalyzes the interconversion of 2-phosphoglycerate and 3-phosphoglycerate.</text>
</comment>
<dbReference type="NCBIfam" id="TIGR00306">
    <property type="entry name" value="apgM"/>
    <property type="match status" value="1"/>
</dbReference>
<dbReference type="InterPro" id="IPR017850">
    <property type="entry name" value="Alkaline_phosphatase_core_sf"/>
</dbReference>
<proteinExistence type="inferred from homology"/>
<dbReference type="Gene3D" id="3.30.70.2130">
    <property type="entry name" value="Metalloenzyme domain"/>
    <property type="match status" value="1"/>
</dbReference>
<dbReference type="InterPro" id="IPR023665">
    <property type="entry name" value="ApgAM_prokaryotes"/>
</dbReference>
<dbReference type="HAMAP" id="MF_01402_A">
    <property type="entry name" value="ApgM_A"/>
    <property type="match status" value="1"/>
</dbReference>
<dbReference type="AlphaFoldDB" id="C9RGD5"/>
<organism evidence="9 10">
    <name type="scientific">Methanocaldococcus vulcanius (strain ATCC 700851 / DSM 12094 / M7)</name>
    <name type="common">Methanococcus vulcanius</name>
    <dbReference type="NCBI Taxonomy" id="579137"/>
    <lineage>
        <taxon>Archaea</taxon>
        <taxon>Methanobacteriati</taxon>
        <taxon>Methanobacteriota</taxon>
        <taxon>Methanomada group</taxon>
        <taxon>Methanococci</taxon>
        <taxon>Methanococcales</taxon>
        <taxon>Methanocaldococcaceae</taxon>
        <taxon>Methanocaldococcus</taxon>
    </lineage>
</organism>
<dbReference type="OrthoDB" id="52918at2157"/>
<dbReference type="InterPro" id="IPR004456">
    <property type="entry name" value="Pglycerate_mutase_ApgM"/>
</dbReference>
<dbReference type="eggNOG" id="arCOG01696">
    <property type="taxonomic scope" value="Archaea"/>
</dbReference>
<dbReference type="UniPathway" id="UPA00109">
    <property type="reaction ID" value="UER00186"/>
</dbReference>
<evidence type="ECO:0000256" key="2">
    <source>
        <dbReference type="ARBA" id="ARBA00002315"/>
    </source>
</evidence>
<dbReference type="NCBIfam" id="NF003104">
    <property type="entry name" value="PRK04024.1"/>
    <property type="match status" value="1"/>
</dbReference>
<evidence type="ECO:0000259" key="8">
    <source>
        <dbReference type="Pfam" id="PF01676"/>
    </source>
</evidence>
<evidence type="ECO:0000256" key="4">
    <source>
        <dbReference type="ARBA" id="ARBA00005524"/>
    </source>
</evidence>
<dbReference type="GeneID" id="8513116"/>
<dbReference type="GO" id="GO:0006096">
    <property type="term" value="P:glycolytic process"/>
    <property type="evidence" value="ECO:0007669"/>
    <property type="project" value="UniProtKB-UniRule"/>
</dbReference>
<comment type="catalytic activity">
    <reaction evidence="1 7">
        <text>(2R)-2-phosphoglycerate = (2R)-3-phosphoglycerate</text>
        <dbReference type="Rhea" id="RHEA:15901"/>
        <dbReference type="ChEBI" id="CHEBI:58272"/>
        <dbReference type="ChEBI" id="CHEBI:58289"/>
        <dbReference type="EC" id="5.4.2.12"/>
    </reaction>
</comment>
<keyword evidence="5 7" id="KW-0324">Glycolysis</keyword>
<dbReference type="InterPro" id="IPR042253">
    <property type="entry name" value="Pglycerate_mutase_ApgM_sf"/>
</dbReference>
<protein>
    <recommendedName>
        <fullName evidence="7">2,3-bisphosphoglycerate-independent phosphoglycerate mutase</fullName>
        <shortName evidence="7">BPG-independent PGAM</shortName>
        <shortName evidence="7">Phosphoglyceromutase</shortName>
        <shortName evidence="7">aPGAM</shortName>
        <ecNumber evidence="7">5.4.2.12</ecNumber>
    </recommendedName>
</protein>
<dbReference type="PANTHER" id="PTHR31209">
    <property type="entry name" value="COFACTOR-INDEPENDENT PHOSPHOGLYCERATE MUTASE"/>
    <property type="match status" value="1"/>
</dbReference>
<evidence type="ECO:0000256" key="6">
    <source>
        <dbReference type="ARBA" id="ARBA00023235"/>
    </source>
</evidence>
<dbReference type="GO" id="GO:0004619">
    <property type="term" value="F:phosphoglycerate mutase activity"/>
    <property type="evidence" value="ECO:0007669"/>
    <property type="project" value="UniProtKB-UniRule"/>
</dbReference>
<dbReference type="KEGG" id="mvu:Metvu_0779"/>
<dbReference type="SUPFAM" id="SSF53649">
    <property type="entry name" value="Alkaline phosphatase-like"/>
    <property type="match status" value="1"/>
</dbReference>
<accession>C9RGD5</accession>
<dbReference type="CDD" id="cd16011">
    <property type="entry name" value="iPGM_like"/>
    <property type="match status" value="1"/>
</dbReference>
<name>C9RGD5_METVM</name>
<comment type="pathway">
    <text evidence="3 7">Carbohydrate degradation; glycolysis; pyruvate from D-glyceraldehyde 3-phosphate: step 3/5.</text>
</comment>
<gene>
    <name evidence="7" type="primary">apgM</name>
    <name evidence="9" type="ordered locus">Metvu_0779</name>
</gene>
<evidence type="ECO:0000256" key="3">
    <source>
        <dbReference type="ARBA" id="ARBA00004798"/>
    </source>
</evidence>
<dbReference type="PIRSF" id="PIRSF006392">
    <property type="entry name" value="IPGAM_arch"/>
    <property type="match status" value="1"/>
</dbReference>
<dbReference type="EMBL" id="CP001787">
    <property type="protein sequence ID" value="ACX72637.1"/>
    <property type="molecule type" value="Genomic_DNA"/>
</dbReference>
<dbReference type="HOGENOM" id="CLU_034906_2_0_2"/>
<keyword evidence="6 7" id="KW-0413">Isomerase</keyword>
<evidence type="ECO:0000256" key="7">
    <source>
        <dbReference type="HAMAP-Rule" id="MF_01402"/>
    </source>
</evidence>
<dbReference type="PANTHER" id="PTHR31209:SF0">
    <property type="entry name" value="METALLOENZYME DOMAIN-CONTAINING PROTEIN"/>
    <property type="match status" value="1"/>
</dbReference>
<sequence>MKNEKKCVIFIIDGLGDRPNEQGKTPLMDAKTPTMDKIAKEGICGLMNAIDIGIRPGSDTAHLSILGYDPYKVYTGRGPLEAFGVGLDLKEGDVAFRCNFATVDENFVVLDRRAGRISPEEAEQLEKVIDGLEIDGVKIIFKSSKGYRGVLVLRGEGLSCKVSDGDPHEEGVKVNEIKPLDDSKEAKRTAEILNKLLKIVYEKLNNHPINEERRKKGLPPANIILPRGAGVVSKIEKFYDKYKMKGACICGTGLIKGIAKMVGLDPIEVEGATGTPNTNFMGKAKALVDALKKYDFVLVNVKGADEASHDGNYDLKKEVLEKIDNMLSYVFEHISKEDVYFVLTGDHSTPIEMKDHSADPIPIVIWGKSVRVDDVENFNEFSCAKGGLHWIKGEHIMKILLDLTGRNEKFGA</sequence>
<dbReference type="Gene3D" id="3.40.720.10">
    <property type="entry name" value="Alkaline Phosphatase, subunit A"/>
    <property type="match status" value="1"/>
</dbReference>
<evidence type="ECO:0000313" key="9">
    <source>
        <dbReference type="EMBL" id="ACX72637.1"/>
    </source>
</evidence>
<reference evidence="9" key="1">
    <citation type="submission" date="2009-10" db="EMBL/GenBank/DDBJ databases">
        <title>Complete sequence of chromosome of Methanocaldococcus vulcanius M7.</title>
        <authorList>
            <consortium name="US DOE Joint Genome Institute"/>
            <person name="Lucas S."/>
            <person name="Copeland A."/>
            <person name="Lapidus A."/>
            <person name="Glavina del Rio T."/>
            <person name="Dalin E."/>
            <person name="Tice H."/>
            <person name="Bruce D."/>
            <person name="Goodwin L."/>
            <person name="Pitluck S."/>
            <person name="Lcollab F.I."/>
            <person name="Brettin T."/>
            <person name="Detter J.C."/>
            <person name="Han C."/>
            <person name="Tapia R."/>
            <person name="Kuske C.R."/>
            <person name="Schmutz J."/>
            <person name="Larimer F."/>
            <person name="Land M."/>
            <person name="Hauser L."/>
            <person name="Kyrpides N."/>
            <person name="Ovchinikova G."/>
            <person name="Sieprawska-Lupa M."/>
            <person name="Whitman W.B."/>
            <person name="Woyke T."/>
        </authorList>
    </citation>
    <scope>NUCLEOTIDE SEQUENCE [LARGE SCALE GENOMIC DNA]</scope>
    <source>
        <strain evidence="9">M7</strain>
    </source>
</reference>